<protein>
    <recommendedName>
        <fullName evidence="4">EF-hand domain-containing protein</fullName>
    </recommendedName>
</protein>
<dbReference type="SMART" id="SM00054">
    <property type="entry name" value="EFh"/>
    <property type="match status" value="2"/>
</dbReference>
<keyword evidence="3" id="KW-0106">Calcium</keyword>
<feature type="domain" description="EF-hand" evidence="4">
    <location>
        <begin position="31"/>
        <end position="66"/>
    </location>
</feature>
<dbReference type="InterPro" id="IPR002048">
    <property type="entry name" value="EF_hand_dom"/>
</dbReference>
<keyword evidence="1" id="KW-0479">Metal-binding</keyword>
<evidence type="ECO:0000313" key="6">
    <source>
        <dbReference type="Proteomes" id="UP000030748"/>
    </source>
</evidence>
<proteinExistence type="predicted"/>
<dbReference type="InterPro" id="IPR018247">
    <property type="entry name" value="EF_Hand_1_Ca_BS"/>
</dbReference>
<keyword evidence="2" id="KW-0677">Repeat</keyword>
<feature type="domain" description="EF-hand" evidence="4">
    <location>
        <begin position="68"/>
        <end position="102"/>
    </location>
</feature>
<sequence>QDVQIVMENLGLEGSTTFGEIAINMFDEREASLDEVREAFGLFDENNDGYIDADELNRVISSIGLTGFSQRHCKSMIMAFDENCDGRIDFGEFVKILEECSC</sequence>
<dbReference type="InterPro" id="IPR039647">
    <property type="entry name" value="EF_hand_pair_protein_CML-like"/>
</dbReference>
<dbReference type="EMBL" id="KI632125">
    <property type="protein sequence ID" value="EYU24362.1"/>
    <property type="molecule type" value="Genomic_DNA"/>
</dbReference>
<evidence type="ECO:0000259" key="4">
    <source>
        <dbReference type="PROSITE" id="PS50222"/>
    </source>
</evidence>
<gene>
    <name evidence="5" type="ORF">MIMGU_mgv1a018524mg</name>
</gene>
<dbReference type="eggNOG" id="KOG0027">
    <property type="taxonomic scope" value="Eukaryota"/>
</dbReference>
<name>A0A022Q6S7_ERYGU</name>
<dbReference type="AlphaFoldDB" id="A0A022Q6S7"/>
<dbReference type="Gene3D" id="1.10.238.10">
    <property type="entry name" value="EF-hand"/>
    <property type="match status" value="1"/>
</dbReference>
<evidence type="ECO:0000256" key="2">
    <source>
        <dbReference type="ARBA" id="ARBA00022737"/>
    </source>
</evidence>
<dbReference type="InterPro" id="IPR011992">
    <property type="entry name" value="EF-hand-dom_pair"/>
</dbReference>
<evidence type="ECO:0000313" key="5">
    <source>
        <dbReference type="EMBL" id="EYU24362.1"/>
    </source>
</evidence>
<evidence type="ECO:0000256" key="3">
    <source>
        <dbReference type="ARBA" id="ARBA00022837"/>
    </source>
</evidence>
<dbReference type="SUPFAM" id="SSF47473">
    <property type="entry name" value="EF-hand"/>
    <property type="match status" value="1"/>
</dbReference>
<organism evidence="5 6">
    <name type="scientific">Erythranthe guttata</name>
    <name type="common">Yellow monkey flower</name>
    <name type="synonym">Mimulus guttatus</name>
    <dbReference type="NCBI Taxonomy" id="4155"/>
    <lineage>
        <taxon>Eukaryota</taxon>
        <taxon>Viridiplantae</taxon>
        <taxon>Streptophyta</taxon>
        <taxon>Embryophyta</taxon>
        <taxon>Tracheophyta</taxon>
        <taxon>Spermatophyta</taxon>
        <taxon>Magnoliopsida</taxon>
        <taxon>eudicotyledons</taxon>
        <taxon>Gunneridae</taxon>
        <taxon>Pentapetalae</taxon>
        <taxon>asterids</taxon>
        <taxon>lamiids</taxon>
        <taxon>Lamiales</taxon>
        <taxon>Phrymaceae</taxon>
        <taxon>Erythranthe</taxon>
    </lineage>
</organism>
<dbReference type="PROSITE" id="PS50222">
    <property type="entry name" value="EF_HAND_2"/>
    <property type="match status" value="2"/>
</dbReference>
<dbReference type="PANTHER" id="PTHR10891">
    <property type="entry name" value="EF-HAND CALCIUM-BINDING DOMAIN CONTAINING PROTEIN"/>
    <property type="match status" value="1"/>
</dbReference>
<dbReference type="Proteomes" id="UP000030748">
    <property type="component" value="Unassembled WGS sequence"/>
</dbReference>
<dbReference type="PROSITE" id="PS00018">
    <property type="entry name" value="EF_HAND_1"/>
    <property type="match status" value="2"/>
</dbReference>
<dbReference type="STRING" id="4155.A0A022Q6S7"/>
<dbReference type="FunFam" id="1.10.238.10:FF:000003">
    <property type="entry name" value="Calmodulin A"/>
    <property type="match status" value="1"/>
</dbReference>
<dbReference type="GO" id="GO:0005509">
    <property type="term" value="F:calcium ion binding"/>
    <property type="evidence" value="ECO:0000318"/>
    <property type="project" value="GO_Central"/>
</dbReference>
<dbReference type="CDD" id="cd00051">
    <property type="entry name" value="EFh"/>
    <property type="match status" value="1"/>
</dbReference>
<feature type="non-terminal residue" evidence="5">
    <location>
        <position position="1"/>
    </location>
</feature>
<reference evidence="5 6" key="1">
    <citation type="journal article" date="2013" name="Proc. Natl. Acad. Sci. U.S.A.">
        <title>Fine-scale variation in meiotic recombination in Mimulus inferred from population shotgun sequencing.</title>
        <authorList>
            <person name="Hellsten U."/>
            <person name="Wright K.M."/>
            <person name="Jenkins J."/>
            <person name="Shu S."/>
            <person name="Yuan Y."/>
            <person name="Wessler S.R."/>
            <person name="Schmutz J."/>
            <person name="Willis J.H."/>
            <person name="Rokhsar D.S."/>
        </authorList>
    </citation>
    <scope>NUCLEOTIDE SEQUENCE [LARGE SCALE GENOMIC DNA]</scope>
    <source>
        <strain evidence="6">cv. DUN x IM62</strain>
    </source>
</reference>
<keyword evidence="6" id="KW-1185">Reference proteome</keyword>
<accession>A0A022Q6S7</accession>
<evidence type="ECO:0000256" key="1">
    <source>
        <dbReference type="ARBA" id="ARBA00022723"/>
    </source>
</evidence>
<dbReference type="Pfam" id="PF13499">
    <property type="entry name" value="EF-hand_7"/>
    <property type="match status" value="1"/>
</dbReference>